<evidence type="ECO:0000313" key="2">
    <source>
        <dbReference type="Proteomes" id="UP000515135"/>
    </source>
</evidence>
<organism evidence="2 3">
    <name type="scientific">Branchiostoma belcheri</name>
    <name type="common">Amphioxus</name>
    <dbReference type="NCBI Taxonomy" id="7741"/>
    <lineage>
        <taxon>Eukaryota</taxon>
        <taxon>Metazoa</taxon>
        <taxon>Chordata</taxon>
        <taxon>Cephalochordata</taxon>
        <taxon>Leptocardii</taxon>
        <taxon>Amphioxiformes</taxon>
        <taxon>Branchiostomatidae</taxon>
        <taxon>Branchiostoma</taxon>
    </lineage>
</organism>
<evidence type="ECO:0000256" key="1">
    <source>
        <dbReference type="SAM" id="MobiDB-lite"/>
    </source>
</evidence>
<dbReference type="GeneID" id="109466978"/>
<dbReference type="AlphaFoldDB" id="A0A6P4YP01"/>
<sequence>MKSSKPQPPNFISKEKRERKKKEKKTLKAIDEFIKHSAAQRQTLAETSDWLNASEGLLDEFNDEESPEQKERMMNQVHRRIVMAVLTAQNCAQKLQRLGESIFSDTGMPAGDARQSPAPGARRPPPGQPRVLQEGEVLDEETILADPENWRAAANQVRKILQDATKMARTNKARNEVRDAIKQFDFISAAVERRADELRDRDSQIIDLKADIDRLSNTKDPHDGGLQQPPNFISKEKRERKKKEKKTLKAIDEFIKHSAAQRQTLAETSDWLNASEGLLDEFNDEVKMQSLLCV</sequence>
<protein>
    <submittedName>
        <fullName evidence="3">Uncharacterized protein LOC109466978</fullName>
    </submittedName>
</protein>
<reference evidence="3" key="1">
    <citation type="submission" date="2025-08" db="UniProtKB">
        <authorList>
            <consortium name="RefSeq"/>
        </authorList>
    </citation>
    <scope>IDENTIFICATION</scope>
    <source>
        <tissue evidence="3">Gonad</tissue>
    </source>
</reference>
<proteinExistence type="predicted"/>
<dbReference type="Proteomes" id="UP000515135">
    <property type="component" value="Unplaced"/>
</dbReference>
<name>A0A6P4YP01_BRABE</name>
<feature type="region of interest" description="Disordered" evidence="1">
    <location>
        <begin position="101"/>
        <end position="135"/>
    </location>
</feature>
<dbReference type="KEGG" id="bbel:109466978"/>
<gene>
    <name evidence="3" type="primary">LOC109466978</name>
</gene>
<dbReference type="OrthoDB" id="10056516at2759"/>
<feature type="region of interest" description="Disordered" evidence="1">
    <location>
        <begin position="1"/>
        <end position="24"/>
    </location>
</feature>
<evidence type="ECO:0000313" key="3">
    <source>
        <dbReference type="RefSeq" id="XP_019620422.1"/>
    </source>
</evidence>
<dbReference type="RefSeq" id="XP_019620422.1">
    <property type="nucleotide sequence ID" value="XM_019764863.1"/>
</dbReference>
<accession>A0A6P4YP01</accession>
<keyword evidence="2" id="KW-1185">Reference proteome</keyword>